<dbReference type="Proteomes" id="UP000327030">
    <property type="component" value="Chromosome 1"/>
</dbReference>
<dbReference type="EMBL" id="CP043028">
    <property type="protein sequence ID" value="QFJ55814.1"/>
    <property type="molecule type" value="Genomic_DNA"/>
</dbReference>
<feature type="transmembrane region" description="Helical" evidence="1">
    <location>
        <begin position="6"/>
        <end position="28"/>
    </location>
</feature>
<dbReference type="InterPro" id="IPR002528">
    <property type="entry name" value="MATE_fam"/>
</dbReference>
<name>A0A5P6VVS9_PSEXY</name>
<dbReference type="Pfam" id="PF01554">
    <property type="entry name" value="MatE"/>
    <property type="match status" value="1"/>
</dbReference>
<evidence type="ECO:0000256" key="1">
    <source>
        <dbReference type="SAM" id="Phobius"/>
    </source>
</evidence>
<dbReference type="GO" id="GO:0016020">
    <property type="term" value="C:membrane"/>
    <property type="evidence" value="ECO:0007669"/>
    <property type="project" value="InterPro"/>
</dbReference>
<dbReference type="KEGG" id="pxv:FXF36_13450"/>
<proteinExistence type="predicted"/>
<protein>
    <submittedName>
        <fullName evidence="2">Uncharacterized protein</fullName>
    </submittedName>
</protein>
<feature type="transmembrane region" description="Helical" evidence="1">
    <location>
        <begin position="40"/>
        <end position="63"/>
    </location>
</feature>
<evidence type="ECO:0000313" key="3">
    <source>
        <dbReference type="Proteomes" id="UP000327030"/>
    </source>
</evidence>
<sequence length="71" mass="7729">MKETAIGSLLTATVASLIDVIILSYFLGPNMLAVVEVCMPIYMLVNTIGMLIASGATTLYGLYHSLEWQYV</sequence>
<accession>A0A5P6VVS9</accession>
<dbReference type="AlphaFoldDB" id="A0A5P6VVS9"/>
<dbReference type="RefSeq" id="WP_151624929.1">
    <property type="nucleotide sequence ID" value="NZ_CP043028.1"/>
</dbReference>
<dbReference type="GO" id="GO:0015297">
    <property type="term" value="F:antiporter activity"/>
    <property type="evidence" value="ECO:0007669"/>
    <property type="project" value="InterPro"/>
</dbReference>
<dbReference type="GO" id="GO:0042910">
    <property type="term" value="F:xenobiotic transmembrane transporter activity"/>
    <property type="evidence" value="ECO:0007669"/>
    <property type="project" value="InterPro"/>
</dbReference>
<reference evidence="3" key="1">
    <citation type="submission" date="2019-08" db="EMBL/GenBank/DDBJ databases">
        <title>Complete Genome Sequence of the Polysaccharide-Degrading Rumen Bacterium Pseudobutyrivibrio xylanivorans MA3014.</title>
        <authorList>
            <person name="Palevich N."/>
            <person name="Maclean P.H."/>
            <person name="Kelly W.J."/>
            <person name="Leahy S.C."/>
            <person name="Rakonjac J."/>
            <person name="Attwood G.T."/>
        </authorList>
    </citation>
    <scope>NUCLEOTIDE SEQUENCE [LARGE SCALE GENOMIC DNA]</scope>
    <source>
        <strain evidence="3">MA3014</strain>
    </source>
</reference>
<gene>
    <name evidence="2" type="ORF">FXF36_13450</name>
</gene>
<organism evidence="2 3">
    <name type="scientific">Pseudobutyrivibrio xylanivorans</name>
    <dbReference type="NCBI Taxonomy" id="185007"/>
    <lineage>
        <taxon>Bacteria</taxon>
        <taxon>Bacillati</taxon>
        <taxon>Bacillota</taxon>
        <taxon>Clostridia</taxon>
        <taxon>Lachnospirales</taxon>
        <taxon>Lachnospiraceae</taxon>
        <taxon>Pseudobutyrivibrio</taxon>
    </lineage>
</organism>
<evidence type="ECO:0000313" key="2">
    <source>
        <dbReference type="EMBL" id="QFJ55814.1"/>
    </source>
</evidence>
<keyword evidence="1" id="KW-0812">Transmembrane</keyword>
<keyword evidence="1" id="KW-0472">Membrane</keyword>
<keyword evidence="1" id="KW-1133">Transmembrane helix</keyword>